<feature type="region of interest" description="Disordered" evidence="1">
    <location>
        <begin position="410"/>
        <end position="435"/>
    </location>
</feature>
<feature type="region of interest" description="Disordered" evidence="1">
    <location>
        <begin position="233"/>
        <end position="267"/>
    </location>
</feature>
<evidence type="ECO:0000256" key="1">
    <source>
        <dbReference type="SAM" id="MobiDB-lite"/>
    </source>
</evidence>
<evidence type="ECO:0000313" key="4">
    <source>
        <dbReference type="EMBL" id="MCD2192458.1"/>
    </source>
</evidence>
<accession>A0ABS8P2K6</accession>
<proteinExistence type="predicted"/>
<sequence>MIREPARTALAVVTLAVALVATGCSAGPAQDPDPPELAGPAGVAPASQAGHPNVLFVLTDDLDTSLLRYMPHVQQLAARGASFAADDDADTLCCPSRSSIFTGAFPHDTGVFTNSAPDGGYDVFHSRGDEADTDAVALQKAGYTTAMMGKYLNGYQPTDGPAPGWNEWDVAGNGYPEFDYDLNVNGTIAHHGHADSDYMPDVLGQRGSDFITAQSAAHRPFFLEVATFAPHAPYTPAPRHSQDFPGLQAPRDPSFNQPDAPTAPAWLRDRTPLRPKQVTRLDNGYRKRAQASASVDDMLAGLEAALDRTGQTANTQIVFSSDNGYHMGQHELSAGKQTTFATDLVVPLIVAGPGVVHRTIPERVQNIDVAPTVTDLAHAPPLPIADGRSLVPLLAGADPPDWRNAALVEHHGPNLAPDDPDRTPGKSAANPPSYGAVATGSVTYTEYATGEKEYHDTATDPYQRDNTVATVPPERLAALHATLTALENCHGTAACWAAGHVR</sequence>
<dbReference type="Gene3D" id="3.40.720.10">
    <property type="entry name" value="Alkaline Phosphatase, subunit A"/>
    <property type="match status" value="1"/>
</dbReference>
<evidence type="ECO:0000313" key="5">
    <source>
        <dbReference type="Proteomes" id="UP001199469"/>
    </source>
</evidence>
<organism evidence="4 5">
    <name type="scientific">Actinomycetospora endophytica</name>
    <dbReference type="NCBI Taxonomy" id="2291215"/>
    <lineage>
        <taxon>Bacteria</taxon>
        <taxon>Bacillati</taxon>
        <taxon>Actinomycetota</taxon>
        <taxon>Actinomycetes</taxon>
        <taxon>Pseudonocardiales</taxon>
        <taxon>Pseudonocardiaceae</taxon>
        <taxon>Actinomycetospora</taxon>
    </lineage>
</organism>
<evidence type="ECO:0000256" key="2">
    <source>
        <dbReference type="SAM" id="SignalP"/>
    </source>
</evidence>
<dbReference type="PANTHER" id="PTHR43108:SF8">
    <property type="entry name" value="SD21168P"/>
    <property type="match status" value="1"/>
</dbReference>
<keyword evidence="2" id="KW-0732">Signal</keyword>
<dbReference type="PIRSF" id="PIRSF036666">
    <property type="entry name" value="G6S"/>
    <property type="match status" value="1"/>
</dbReference>
<dbReference type="PROSITE" id="PS51257">
    <property type="entry name" value="PROKAR_LIPOPROTEIN"/>
    <property type="match status" value="1"/>
</dbReference>
<feature type="signal peptide" evidence="2">
    <location>
        <begin position="1"/>
        <end position="26"/>
    </location>
</feature>
<feature type="chain" id="PRO_5046859724" evidence="2">
    <location>
        <begin position="27"/>
        <end position="502"/>
    </location>
</feature>
<dbReference type="PANTHER" id="PTHR43108">
    <property type="entry name" value="N-ACETYLGLUCOSAMINE-6-SULFATASE FAMILY MEMBER"/>
    <property type="match status" value="1"/>
</dbReference>
<dbReference type="EMBL" id="JAJNDB010000001">
    <property type="protein sequence ID" value="MCD2192458.1"/>
    <property type="molecule type" value="Genomic_DNA"/>
</dbReference>
<dbReference type="RefSeq" id="WP_230730135.1">
    <property type="nucleotide sequence ID" value="NZ_JAJNDB010000001.1"/>
</dbReference>
<comment type="caution">
    <text evidence="4">The sequence shown here is derived from an EMBL/GenBank/DDBJ whole genome shotgun (WGS) entry which is preliminary data.</text>
</comment>
<feature type="domain" description="Sulfatase N-terminal" evidence="3">
    <location>
        <begin position="52"/>
        <end position="378"/>
    </location>
</feature>
<protein>
    <submittedName>
        <fullName evidence="4">Sulfatase</fullName>
    </submittedName>
</protein>
<dbReference type="InterPro" id="IPR000917">
    <property type="entry name" value="Sulfatase_N"/>
</dbReference>
<dbReference type="Pfam" id="PF00884">
    <property type="entry name" value="Sulfatase"/>
    <property type="match status" value="1"/>
</dbReference>
<keyword evidence="5" id="KW-1185">Reference proteome</keyword>
<evidence type="ECO:0000259" key="3">
    <source>
        <dbReference type="Pfam" id="PF00884"/>
    </source>
</evidence>
<feature type="region of interest" description="Disordered" evidence="1">
    <location>
        <begin position="26"/>
        <end position="45"/>
    </location>
</feature>
<dbReference type="InterPro" id="IPR017850">
    <property type="entry name" value="Alkaline_phosphatase_core_sf"/>
</dbReference>
<dbReference type="Proteomes" id="UP001199469">
    <property type="component" value="Unassembled WGS sequence"/>
</dbReference>
<dbReference type="SUPFAM" id="SSF53649">
    <property type="entry name" value="Alkaline phosphatase-like"/>
    <property type="match status" value="1"/>
</dbReference>
<dbReference type="CDD" id="cd16147">
    <property type="entry name" value="G6S"/>
    <property type="match status" value="1"/>
</dbReference>
<dbReference type="InterPro" id="IPR012251">
    <property type="entry name" value="GlcNAc_6-SO4ase"/>
</dbReference>
<name>A0ABS8P2K6_9PSEU</name>
<reference evidence="4 5" key="1">
    <citation type="submission" date="2021-11" db="EMBL/GenBank/DDBJ databases">
        <title>Draft genome sequence of Actinomycetospora sp. SF1 isolated from the rhizosphere soil.</title>
        <authorList>
            <person name="Duangmal K."/>
            <person name="Chantavorakit T."/>
        </authorList>
    </citation>
    <scope>NUCLEOTIDE SEQUENCE [LARGE SCALE GENOMIC DNA]</scope>
    <source>
        <strain evidence="4 5">TBRC 5722</strain>
    </source>
</reference>
<gene>
    <name evidence="4" type="ORF">LQ327_03490</name>
</gene>